<dbReference type="InterPro" id="IPR015943">
    <property type="entry name" value="WD40/YVTN_repeat-like_dom_sf"/>
</dbReference>
<feature type="coiled-coil region" evidence="4">
    <location>
        <begin position="515"/>
        <end position="593"/>
    </location>
</feature>
<feature type="compositionally biased region" description="Gly residues" evidence="5">
    <location>
        <begin position="1074"/>
        <end position="1094"/>
    </location>
</feature>
<name>A0ABQ6N8N2_9STRA</name>
<evidence type="ECO:0000256" key="5">
    <source>
        <dbReference type="SAM" id="MobiDB-lite"/>
    </source>
</evidence>
<gene>
    <name evidence="6" type="ORF">TeGR_g6025</name>
</gene>
<evidence type="ECO:0008006" key="8">
    <source>
        <dbReference type="Google" id="ProtNLM"/>
    </source>
</evidence>
<dbReference type="InterPro" id="IPR052993">
    <property type="entry name" value="CFA-57"/>
</dbReference>
<evidence type="ECO:0000256" key="3">
    <source>
        <dbReference type="PROSITE-ProRule" id="PRU00221"/>
    </source>
</evidence>
<comment type="caution">
    <text evidence="6">The sequence shown here is derived from an EMBL/GenBank/DDBJ whole genome shotgun (WGS) entry which is preliminary data.</text>
</comment>
<evidence type="ECO:0000313" key="7">
    <source>
        <dbReference type="Proteomes" id="UP001165060"/>
    </source>
</evidence>
<feature type="repeat" description="WD" evidence="3">
    <location>
        <begin position="320"/>
        <end position="361"/>
    </location>
</feature>
<dbReference type="SUPFAM" id="SSF50978">
    <property type="entry name" value="WD40 repeat-like"/>
    <property type="match status" value="2"/>
</dbReference>
<dbReference type="Gene3D" id="2.130.10.10">
    <property type="entry name" value="YVTN repeat-like/Quinoprotein amine dehydrogenase"/>
    <property type="match status" value="3"/>
</dbReference>
<keyword evidence="2" id="KW-0677">Repeat</keyword>
<keyword evidence="1 3" id="KW-0853">WD repeat</keyword>
<organism evidence="6 7">
    <name type="scientific">Tetraparma gracilis</name>
    <dbReference type="NCBI Taxonomy" id="2962635"/>
    <lineage>
        <taxon>Eukaryota</taxon>
        <taxon>Sar</taxon>
        <taxon>Stramenopiles</taxon>
        <taxon>Ochrophyta</taxon>
        <taxon>Bolidophyceae</taxon>
        <taxon>Parmales</taxon>
        <taxon>Triparmaceae</taxon>
        <taxon>Tetraparma</taxon>
    </lineage>
</organism>
<dbReference type="PROSITE" id="PS50294">
    <property type="entry name" value="WD_REPEATS_REGION"/>
    <property type="match status" value="1"/>
</dbReference>
<evidence type="ECO:0000256" key="4">
    <source>
        <dbReference type="SAM" id="Coils"/>
    </source>
</evidence>
<evidence type="ECO:0000313" key="6">
    <source>
        <dbReference type="EMBL" id="GMI43997.1"/>
    </source>
</evidence>
<accession>A0ABQ6N8N2</accession>
<dbReference type="SMART" id="SM00320">
    <property type="entry name" value="WD40"/>
    <property type="match status" value="7"/>
</dbReference>
<proteinExistence type="predicted"/>
<feature type="coiled-coil region" evidence="4">
    <location>
        <begin position="724"/>
        <end position="835"/>
    </location>
</feature>
<sequence>MKLAAPNNAAIYGASFSPSDPTVIMVTGNGVLRFFRILENSFRPVSLNIKREPQDYVAAAWLPEDRCVVATENGELMIVENFEFKCVLPSSPNDGKRIGSIRAYSKGFIVGGVGGSLRIYERSDDGREFYKCTKVFNIKNSSSLASITNLAVSPTEDSLVVSTSDHQVYTFSLSNTDILKEDGMNFELLSSPFHSPGVGGQATVTGLDTCIWKPLVASCGLDRTVRIWNYQERSLEGMKTFDEEAHAVALHPSGLYVLIGFTDRLRLCSILMDDIRVVKEINVKGCRCLRFSHGGQYFAIVNNTTIQVYNTYTCELVSTMRGHNGKVTSVEWKAGDRSLCTTGMDGGVYVWNVAQGAKEQEQVVPRCCFAAGAATGDFSRGYAVGSDRTLKEFDLATMNPRAEVPIEEPVGEICLSGSNKMLVTGTSASGRPGLIKVYSISGNLTPTSLDFQCHSGPVTCMRMSYDNGHLFTGSEDGSICIFAVNDPEYKGVARARDRESAADFAEEILVTKGDLEEKAGQIQQLHNKVEELSLNNEYQLRLKDMNYKEKIKEVSDKFTNELENDRTRYEALLDEKRDMEGEYEEKLKELEGKHGKEFKELEDGYNGKINTEVQRYELLVSEREEQNRKWDEDNQALVDSHTEFLQELTNDYDKKVGEEQDQQKSLASEKDVMYDKFEKMKGLIEDDAEFEVEDLKMKYEGKLAAERKATLRLRGENGFMKKKFEAMIKDVNDQKEEIASLKEKEKELYESIKGLEKDIQGHKKEIREREETIVDKEKRIYDLKKKNQELEKFKFVLDYKIKELKRQIEPRENEIADMRTQIEEMDLELEQYHKSNSALDLMIGELRLKMDGMNREIFSQGKVIETGAEFIKRFRRDLHGAAQKIGDNKGLKDSVTLLYKMYSQDDLRLAGSGGGGEEKKEGGGGGGGSGEVQNEYNRQREHLERSVESLKRKIEKDVDLHNTDHARLVRENVALTKEINELRRERKDLSLQDANMEKMYGGAPGMGGLGILPTPPTNASSRRSKPSSMGMRSAGGGEGGGMSVEILKELEMQKAVIAQLEERRVQLRGVIGSAEGGGEGGGVDGGGGGQGGEGEIVLPQVEA</sequence>
<keyword evidence="4" id="KW-0175">Coiled coil</keyword>
<dbReference type="Proteomes" id="UP001165060">
    <property type="component" value="Unassembled WGS sequence"/>
</dbReference>
<reference evidence="6 7" key="1">
    <citation type="journal article" date="2023" name="Commun. Biol.">
        <title>Genome analysis of Parmales, the sister group of diatoms, reveals the evolutionary specialization of diatoms from phago-mixotrophs to photoautotrophs.</title>
        <authorList>
            <person name="Ban H."/>
            <person name="Sato S."/>
            <person name="Yoshikawa S."/>
            <person name="Yamada K."/>
            <person name="Nakamura Y."/>
            <person name="Ichinomiya M."/>
            <person name="Sato N."/>
            <person name="Blanc-Mathieu R."/>
            <person name="Endo H."/>
            <person name="Kuwata A."/>
            <person name="Ogata H."/>
        </authorList>
    </citation>
    <scope>NUCLEOTIDE SEQUENCE [LARGE SCALE GENOMIC DNA]</scope>
</reference>
<dbReference type="Gene3D" id="1.10.287.1490">
    <property type="match status" value="1"/>
</dbReference>
<feature type="region of interest" description="Disordered" evidence="5">
    <location>
        <begin position="1015"/>
        <end position="1040"/>
    </location>
</feature>
<dbReference type="InterPro" id="IPR001680">
    <property type="entry name" value="WD40_rpt"/>
</dbReference>
<dbReference type="InterPro" id="IPR019775">
    <property type="entry name" value="WD40_repeat_CS"/>
</dbReference>
<dbReference type="EMBL" id="BRYB01002377">
    <property type="protein sequence ID" value="GMI43997.1"/>
    <property type="molecule type" value="Genomic_DNA"/>
</dbReference>
<feature type="region of interest" description="Disordered" evidence="5">
    <location>
        <begin position="1071"/>
        <end position="1103"/>
    </location>
</feature>
<dbReference type="PROSITE" id="PS50082">
    <property type="entry name" value="WD_REPEATS_2"/>
    <property type="match status" value="1"/>
</dbReference>
<dbReference type="InterPro" id="IPR036322">
    <property type="entry name" value="WD40_repeat_dom_sf"/>
</dbReference>
<dbReference type="Pfam" id="PF00400">
    <property type="entry name" value="WD40"/>
    <property type="match status" value="3"/>
</dbReference>
<protein>
    <recommendedName>
        <fullName evidence="8">Cilia-and flagella-associated protein 57</fullName>
    </recommendedName>
</protein>
<evidence type="ECO:0000256" key="2">
    <source>
        <dbReference type="ARBA" id="ARBA00022737"/>
    </source>
</evidence>
<dbReference type="PROSITE" id="PS00678">
    <property type="entry name" value="WD_REPEATS_1"/>
    <property type="match status" value="1"/>
</dbReference>
<dbReference type="PANTHER" id="PTHR32215:SF0">
    <property type="entry name" value="CILIA- AND FLAGELLA-ASSOCIATED PROTEIN 57"/>
    <property type="match status" value="1"/>
</dbReference>
<evidence type="ECO:0000256" key="1">
    <source>
        <dbReference type="ARBA" id="ARBA00022574"/>
    </source>
</evidence>
<keyword evidence="7" id="KW-1185">Reference proteome</keyword>
<feature type="region of interest" description="Disordered" evidence="5">
    <location>
        <begin position="909"/>
        <end position="944"/>
    </location>
</feature>
<dbReference type="PANTHER" id="PTHR32215">
    <property type="entry name" value="CILIA- AND FLAGELLA-ASSOCIATED PROTEIN 57"/>
    <property type="match status" value="1"/>
</dbReference>